<gene>
    <name evidence="1" type="ORF">EMPS_04004</name>
</gene>
<sequence>MLPTLTVMQARHPDMYADALCCLCRAAPEDNDHVWTCPNSYNQQQLIWADAVASIPKWGRAAIRKANEDADTRHRKQQARTPNVAAPKRLQWYQPSDTLLWASLYSAFHDLSAFRPPEQGQLKAPLASACSVVTAYQGLLHSALIEAWRPIMKGPRSVVVAVAHQFIRRLDRDALARLWKTRCEVTIAWEKTQGIRPKMKKQAQTGQPWNNASGTILPPDTCQCGKPNTDHHQGLCPGAQDNPTLADQRLLACVRGQVHLSTLEKMGKIHFL</sequence>
<dbReference type="EMBL" id="BQFW01000005">
    <property type="protein sequence ID" value="GJJ71654.1"/>
    <property type="molecule type" value="Genomic_DNA"/>
</dbReference>
<evidence type="ECO:0000313" key="1">
    <source>
        <dbReference type="EMBL" id="GJJ71654.1"/>
    </source>
</evidence>
<reference evidence="1" key="2">
    <citation type="journal article" date="2022" name="Microbiol. Resour. Announc.">
        <title>Whole-Genome Sequence of Entomortierella parvispora E1425, a Mucoromycotan Fungus Associated with Burkholderiaceae-Related Endosymbiotic Bacteria.</title>
        <authorList>
            <person name="Herlambang A."/>
            <person name="Guo Y."/>
            <person name="Takashima Y."/>
            <person name="Narisawa K."/>
            <person name="Ohta H."/>
            <person name="Nishizawa T."/>
        </authorList>
    </citation>
    <scope>NUCLEOTIDE SEQUENCE</scope>
    <source>
        <strain evidence="1">E1425</strain>
    </source>
</reference>
<accession>A0A9P3H7N6</accession>
<dbReference type="Proteomes" id="UP000827284">
    <property type="component" value="Unassembled WGS sequence"/>
</dbReference>
<proteinExistence type="predicted"/>
<name>A0A9P3H7N6_9FUNG</name>
<organism evidence="1 2">
    <name type="scientific">Entomortierella parvispora</name>
    <dbReference type="NCBI Taxonomy" id="205924"/>
    <lineage>
        <taxon>Eukaryota</taxon>
        <taxon>Fungi</taxon>
        <taxon>Fungi incertae sedis</taxon>
        <taxon>Mucoromycota</taxon>
        <taxon>Mortierellomycotina</taxon>
        <taxon>Mortierellomycetes</taxon>
        <taxon>Mortierellales</taxon>
        <taxon>Mortierellaceae</taxon>
        <taxon>Entomortierella</taxon>
    </lineage>
</organism>
<dbReference type="AlphaFoldDB" id="A0A9P3H7N6"/>
<reference evidence="1" key="1">
    <citation type="submission" date="2021-11" db="EMBL/GenBank/DDBJ databases">
        <authorList>
            <person name="Herlambang A."/>
            <person name="Guo Y."/>
            <person name="Takashima Y."/>
            <person name="Nishizawa T."/>
        </authorList>
    </citation>
    <scope>NUCLEOTIDE SEQUENCE</scope>
    <source>
        <strain evidence="1">E1425</strain>
    </source>
</reference>
<keyword evidence="2" id="KW-1185">Reference proteome</keyword>
<protein>
    <submittedName>
        <fullName evidence="1">Uncharacterized protein</fullName>
    </submittedName>
</protein>
<comment type="caution">
    <text evidence="1">The sequence shown here is derived from an EMBL/GenBank/DDBJ whole genome shotgun (WGS) entry which is preliminary data.</text>
</comment>
<evidence type="ECO:0000313" key="2">
    <source>
        <dbReference type="Proteomes" id="UP000827284"/>
    </source>
</evidence>
<dbReference type="OrthoDB" id="2435398at2759"/>